<dbReference type="Pfam" id="PF00149">
    <property type="entry name" value="Metallophos"/>
    <property type="match status" value="1"/>
</dbReference>
<evidence type="ECO:0000259" key="1">
    <source>
        <dbReference type="SMART" id="SM00156"/>
    </source>
</evidence>
<accession>A0ABS4K593</accession>
<dbReference type="InterPro" id="IPR004843">
    <property type="entry name" value="Calcineurin-like_PHP"/>
</dbReference>
<gene>
    <name evidence="2" type="ORF">J2Z44_002767</name>
</gene>
<dbReference type="InterPro" id="IPR050341">
    <property type="entry name" value="PP1_catalytic_subunit"/>
</dbReference>
<dbReference type="EMBL" id="JAGGLL010000021">
    <property type="protein sequence ID" value="MBP2022942.1"/>
    <property type="molecule type" value="Genomic_DNA"/>
</dbReference>
<protein>
    <recommendedName>
        <fullName evidence="1">Serine/threonine specific protein phosphatases domain-containing protein</fullName>
    </recommendedName>
</protein>
<evidence type="ECO:0000313" key="2">
    <source>
        <dbReference type="EMBL" id="MBP2022942.1"/>
    </source>
</evidence>
<dbReference type="RefSeq" id="WP_021283458.1">
    <property type="nucleotide sequence ID" value="NZ_JAGGLL010000021.1"/>
</dbReference>
<dbReference type="InterPro" id="IPR029052">
    <property type="entry name" value="Metallo-depent_PP-like"/>
</dbReference>
<dbReference type="Gene3D" id="3.60.21.10">
    <property type="match status" value="1"/>
</dbReference>
<dbReference type="InterPro" id="IPR006186">
    <property type="entry name" value="Ser/Thr-sp_prot-phosphatase"/>
</dbReference>
<sequence>MKVGKPVNYCEDIIKYINKIKEKLYNNMYCSAQELEKDFYTINELTGTKPNTTEYEYLKSVFTVQEFLINEVCKIHESENDLVNAKLFSENLNIKELKKQLKDGKMAFNIYSFNDSGYDYFLIGDIHSDSVSLKRILHICNFFSNVVEKKKKRLIFLGDYVDRGKAHIKTLEYLLALKFLFPNYIYLLKGNHDAGIIVEEKVKLSVKKPENESDEDYFLLYLNNLLSSDNTLRLRILNSYLNFFNSLCNIAFITNQSVTLLAVHGGIPRPRKNDSKYYSYINSISDLTNIKIIDNMNKTICNNMLWSDPCESDDNLRENSGRFRFTVEHFEEFQKHINFDLLIRGHVAEKNGFKGFFNDRLFTIFSSGAILENDININNETAYEDINPRILEFSSTGQISLLNLNS</sequence>
<dbReference type="SMART" id="SM00156">
    <property type="entry name" value="PP2Ac"/>
    <property type="match status" value="1"/>
</dbReference>
<reference evidence="2 3" key="1">
    <citation type="submission" date="2021-03" db="EMBL/GenBank/DDBJ databases">
        <title>Genomic Encyclopedia of Type Strains, Phase IV (KMG-IV): sequencing the most valuable type-strain genomes for metagenomic binning, comparative biology and taxonomic classification.</title>
        <authorList>
            <person name="Goeker M."/>
        </authorList>
    </citation>
    <scope>NUCLEOTIDE SEQUENCE [LARGE SCALE GENOMIC DNA]</scope>
    <source>
        <strain evidence="2 3">DSM 28650</strain>
    </source>
</reference>
<dbReference type="PANTHER" id="PTHR11668">
    <property type="entry name" value="SERINE/THREONINE PROTEIN PHOSPHATASE"/>
    <property type="match status" value="1"/>
</dbReference>
<dbReference type="PRINTS" id="PR00114">
    <property type="entry name" value="STPHPHTASE"/>
</dbReference>
<evidence type="ECO:0000313" key="3">
    <source>
        <dbReference type="Proteomes" id="UP001519308"/>
    </source>
</evidence>
<proteinExistence type="predicted"/>
<dbReference type="PANTHER" id="PTHR11668:SF496">
    <property type="entry name" value="SERINE_THREONINE-PROTEIN PHOSPHATASE"/>
    <property type="match status" value="1"/>
</dbReference>
<dbReference type="CDD" id="cd00144">
    <property type="entry name" value="MPP_PPP_family"/>
    <property type="match status" value="1"/>
</dbReference>
<organism evidence="2 3">
    <name type="scientific">Clostridium punense</name>
    <dbReference type="NCBI Taxonomy" id="1054297"/>
    <lineage>
        <taxon>Bacteria</taxon>
        <taxon>Bacillati</taxon>
        <taxon>Bacillota</taxon>
        <taxon>Clostridia</taxon>
        <taxon>Eubacteriales</taxon>
        <taxon>Clostridiaceae</taxon>
        <taxon>Clostridium</taxon>
    </lineage>
</organism>
<dbReference type="Proteomes" id="UP001519308">
    <property type="component" value="Unassembled WGS sequence"/>
</dbReference>
<keyword evidence="3" id="KW-1185">Reference proteome</keyword>
<feature type="domain" description="Serine/threonine specific protein phosphatases" evidence="1">
    <location>
        <begin position="88"/>
        <end position="397"/>
    </location>
</feature>
<name>A0ABS4K593_9CLOT</name>
<dbReference type="SUPFAM" id="SSF56300">
    <property type="entry name" value="Metallo-dependent phosphatases"/>
    <property type="match status" value="1"/>
</dbReference>
<comment type="caution">
    <text evidence="2">The sequence shown here is derived from an EMBL/GenBank/DDBJ whole genome shotgun (WGS) entry which is preliminary data.</text>
</comment>